<dbReference type="Pfam" id="PF00857">
    <property type="entry name" value="Isochorismatase"/>
    <property type="match status" value="1"/>
</dbReference>
<dbReference type="GO" id="GO:0016787">
    <property type="term" value="F:hydrolase activity"/>
    <property type="evidence" value="ECO:0007669"/>
    <property type="project" value="UniProtKB-KW"/>
</dbReference>
<dbReference type="Proteomes" id="UP000675920">
    <property type="component" value="Unplaced"/>
</dbReference>
<dbReference type="Gene3D" id="3.40.50.850">
    <property type="entry name" value="Isochorismatase-like"/>
    <property type="match status" value="1"/>
</dbReference>
<keyword evidence="1 4" id="KW-0378">Hydrolase</keyword>
<dbReference type="InterPro" id="IPR036380">
    <property type="entry name" value="Isochorismatase-like_sf"/>
</dbReference>
<dbReference type="EC" id="3.-.-.-" evidence="4"/>
<dbReference type="OrthoDB" id="5360912at2"/>
<proteinExistence type="predicted"/>
<reference evidence="4" key="1">
    <citation type="submission" date="2025-08" db="UniProtKB">
        <authorList>
            <consortium name="RefSeq"/>
        </authorList>
    </citation>
    <scope>IDENTIFICATION</scope>
</reference>
<dbReference type="SUPFAM" id="SSF52499">
    <property type="entry name" value="Isochorismatase-like hydrolases"/>
    <property type="match status" value="1"/>
</dbReference>
<organism evidence="3 4">
    <name type="scientific">Derxia gummosa DSM 723</name>
    <dbReference type="NCBI Taxonomy" id="1121388"/>
    <lineage>
        <taxon>Bacteria</taxon>
        <taxon>Pseudomonadati</taxon>
        <taxon>Pseudomonadota</taxon>
        <taxon>Betaproteobacteria</taxon>
        <taxon>Burkholderiales</taxon>
        <taxon>Alcaligenaceae</taxon>
        <taxon>Derxia</taxon>
    </lineage>
</organism>
<keyword evidence="3" id="KW-1185">Reference proteome</keyword>
<dbReference type="InterPro" id="IPR050272">
    <property type="entry name" value="Isochorismatase-like_hydrls"/>
</dbReference>
<accession>A0A8B6X3V2</accession>
<evidence type="ECO:0000313" key="4">
    <source>
        <dbReference type="RefSeq" id="WP_028311460.1"/>
    </source>
</evidence>
<dbReference type="PANTHER" id="PTHR43540">
    <property type="entry name" value="PEROXYUREIDOACRYLATE/UREIDOACRYLATE AMIDOHYDROLASE-RELATED"/>
    <property type="match status" value="1"/>
</dbReference>
<sequence length="202" mass="20728">MTATALIVIDVQNEYFTGGLPIAFPDREQSVARIASAMDAARAHDLPVVVVRHRTPPGAPIFADGSAGHALHPAVAARPADLVFDKAQASCFADTELADWLAARAIPRVTLVGYMTQNCVDATARHATQLGLAVEILADACGAPDYANEAGRASGEELHRATLVALHAGFGAVGSTEAWIASLDGGPALAEGSIPASVAAAR</sequence>
<evidence type="ECO:0000259" key="2">
    <source>
        <dbReference type="Pfam" id="PF00857"/>
    </source>
</evidence>
<dbReference type="PANTHER" id="PTHR43540:SF6">
    <property type="entry name" value="ISOCHORISMATASE-LIKE DOMAIN-CONTAINING PROTEIN"/>
    <property type="match status" value="1"/>
</dbReference>
<evidence type="ECO:0000256" key="1">
    <source>
        <dbReference type="ARBA" id="ARBA00022801"/>
    </source>
</evidence>
<evidence type="ECO:0000313" key="3">
    <source>
        <dbReference type="Proteomes" id="UP000675920"/>
    </source>
</evidence>
<dbReference type="AlphaFoldDB" id="A0A8B6X3V2"/>
<name>A0A8B6X3V2_9BURK</name>
<dbReference type="RefSeq" id="WP_028311460.1">
    <property type="nucleotide sequence ID" value="NZ_AXWS01000013.1"/>
</dbReference>
<protein>
    <submittedName>
        <fullName evidence="4">Cysteine hydrolase family protein</fullName>
        <ecNumber evidence="4">3.-.-.-</ecNumber>
    </submittedName>
</protein>
<dbReference type="InterPro" id="IPR000868">
    <property type="entry name" value="Isochorismatase-like_dom"/>
</dbReference>
<dbReference type="CDD" id="cd01014">
    <property type="entry name" value="nicotinamidase_related"/>
    <property type="match status" value="1"/>
</dbReference>
<feature type="domain" description="Isochorismatase-like" evidence="2">
    <location>
        <begin position="4"/>
        <end position="177"/>
    </location>
</feature>